<organism evidence="4 5">
    <name type="scientific">Stenotrophomonas maltophilia</name>
    <name type="common">Pseudomonas maltophilia</name>
    <name type="synonym">Xanthomonas maltophilia</name>
    <dbReference type="NCBI Taxonomy" id="40324"/>
    <lineage>
        <taxon>Bacteria</taxon>
        <taxon>Pseudomonadati</taxon>
        <taxon>Pseudomonadota</taxon>
        <taxon>Gammaproteobacteria</taxon>
        <taxon>Lysobacterales</taxon>
        <taxon>Lysobacteraceae</taxon>
        <taxon>Stenotrophomonas</taxon>
        <taxon>Stenotrophomonas maltophilia group</taxon>
    </lineage>
</organism>
<dbReference type="InterPro" id="IPR001633">
    <property type="entry name" value="EAL_dom"/>
</dbReference>
<keyword evidence="1" id="KW-0597">Phosphoprotein</keyword>
<dbReference type="PANTHER" id="PTHR33121">
    <property type="entry name" value="CYCLIC DI-GMP PHOSPHODIESTERASE PDEF"/>
    <property type="match status" value="1"/>
</dbReference>
<reference evidence="4" key="1">
    <citation type="submission" date="2023-12" db="EMBL/GenBank/DDBJ databases">
        <title>'Antibacterial potential of Stenotrophomonas maltophilia cystic fibrosis isolates' (manuscript under preparation).</title>
        <authorList>
            <person name="Crisan C.V."/>
            <person name="Pettis M."/>
            <person name="Goldberg J.B."/>
        </authorList>
    </citation>
    <scope>NUCLEOTIDE SEQUENCE</scope>
    <source>
        <strain evidence="4">CCV129</strain>
    </source>
</reference>
<dbReference type="SUPFAM" id="SSF141868">
    <property type="entry name" value="EAL domain-like"/>
    <property type="match status" value="1"/>
</dbReference>
<proteinExistence type="predicted"/>
<evidence type="ECO:0000313" key="4">
    <source>
        <dbReference type="EMBL" id="MDZ5765875.1"/>
    </source>
</evidence>
<dbReference type="PROSITE" id="PS50883">
    <property type="entry name" value="EAL"/>
    <property type="match status" value="1"/>
</dbReference>
<dbReference type="GO" id="GO:0000160">
    <property type="term" value="P:phosphorelay signal transduction system"/>
    <property type="evidence" value="ECO:0007669"/>
    <property type="project" value="InterPro"/>
</dbReference>
<dbReference type="InterPro" id="IPR035919">
    <property type="entry name" value="EAL_sf"/>
</dbReference>
<dbReference type="SMART" id="SM00448">
    <property type="entry name" value="REC"/>
    <property type="match status" value="1"/>
</dbReference>
<keyword evidence="4" id="KW-0378">Hydrolase</keyword>
<accession>A0AAJ2TP65</accession>
<dbReference type="Pfam" id="PF00563">
    <property type="entry name" value="EAL"/>
    <property type="match status" value="1"/>
</dbReference>
<dbReference type="CDD" id="cd01948">
    <property type="entry name" value="EAL"/>
    <property type="match status" value="1"/>
</dbReference>
<feature type="modified residue" description="4-aspartylphosphate" evidence="1">
    <location>
        <position position="54"/>
    </location>
</feature>
<dbReference type="InterPro" id="IPR001789">
    <property type="entry name" value="Sig_transdc_resp-reg_receiver"/>
</dbReference>
<dbReference type="PANTHER" id="PTHR33121:SF70">
    <property type="entry name" value="SIGNALING PROTEIN YKOW"/>
    <property type="match status" value="1"/>
</dbReference>
<dbReference type="AlphaFoldDB" id="A0AAJ2TP65"/>
<gene>
    <name evidence="4" type="ORF">U4I38_15485</name>
</gene>
<dbReference type="SMART" id="SM00052">
    <property type="entry name" value="EAL"/>
    <property type="match status" value="1"/>
</dbReference>
<dbReference type="PROSITE" id="PS50110">
    <property type="entry name" value="RESPONSE_REGULATORY"/>
    <property type="match status" value="1"/>
</dbReference>
<name>A0AAJ2TP65_STEMA</name>
<evidence type="ECO:0000259" key="3">
    <source>
        <dbReference type="PROSITE" id="PS50883"/>
    </source>
</evidence>
<dbReference type="Pfam" id="PF00072">
    <property type="entry name" value="Response_reg"/>
    <property type="match status" value="1"/>
</dbReference>
<feature type="domain" description="EAL" evidence="3">
    <location>
        <begin position="142"/>
        <end position="395"/>
    </location>
</feature>
<feature type="domain" description="Response regulatory" evidence="2">
    <location>
        <begin position="4"/>
        <end position="124"/>
    </location>
</feature>
<evidence type="ECO:0000259" key="2">
    <source>
        <dbReference type="PROSITE" id="PS50110"/>
    </source>
</evidence>
<evidence type="ECO:0000256" key="1">
    <source>
        <dbReference type="PROSITE-ProRule" id="PRU00169"/>
    </source>
</evidence>
<protein>
    <submittedName>
        <fullName evidence="4">EAL domain-containing response regulator</fullName>
        <ecNumber evidence="4">3.1.4.52</ecNumber>
    </submittedName>
</protein>
<dbReference type="Gene3D" id="3.20.20.450">
    <property type="entry name" value="EAL domain"/>
    <property type="match status" value="1"/>
</dbReference>
<dbReference type="InterPro" id="IPR011006">
    <property type="entry name" value="CheY-like_superfamily"/>
</dbReference>
<dbReference type="EC" id="3.1.4.52" evidence="4"/>
<dbReference type="InterPro" id="IPR050706">
    <property type="entry name" value="Cyclic-di-GMP_PDE-like"/>
</dbReference>
<dbReference type="EMBL" id="JAXRVB010000019">
    <property type="protein sequence ID" value="MDZ5765875.1"/>
    <property type="molecule type" value="Genomic_DNA"/>
</dbReference>
<sequence>MTLRVLILEDQPFQRGFLANLFGSHAGVQVDACEDVDAAIALCACQPYDLVVSDLLMPGQDGIQFIQALAAQPRPPRLAVVSAAPRRMMTSARLMAESLGLDVVGLLPKPVAAADVDALFEALAQARPVTGKTPSGAAAAAPEPDASQLRQAMADGSLTAWFQPKKSLQSGRVVAAEALVRWRHPQLGTLAAGSFLPAICRYGLEGDLLRMMLKASISAQARWRKQGFRVPVSINLPPHLLEQSDLPDELLALTLAHGGTPGELCFELMENSTTRHVSDFYAGACRLRMKGFGLAQDDFGQGLSSVHNLVNTPFTEVKIDRALVSGCARDPALHLTLSTVIALANQLGLTIVAEGVESDADLAALRHLGCSQVQGFLISQALPSDEFTRLLDEEAPQLDERPRAALR</sequence>
<dbReference type="Proteomes" id="UP001288387">
    <property type="component" value="Unassembled WGS sequence"/>
</dbReference>
<comment type="caution">
    <text evidence="4">The sequence shown here is derived from an EMBL/GenBank/DDBJ whole genome shotgun (WGS) entry which is preliminary data.</text>
</comment>
<dbReference type="RefSeq" id="WP_099551237.1">
    <property type="nucleotide sequence ID" value="NZ_JAKJQX010000017.1"/>
</dbReference>
<evidence type="ECO:0000313" key="5">
    <source>
        <dbReference type="Proteomes" id="UP001288387"/>
    </source>
</evidence>
<dbReference type="SUPFAM" id="SSF52172">
    <property type="entry name" value="CheY-like"/>
    <property type="match status" value="1"/>
</dbReference>
<dbReference type="GO" id="GO:0071111">
    <property type="term" value="F:cyclic-guanylate-specific phosphodiesterase activity"/>
    <property type="evidence" value="ECO:0007669"/>
    <property type="project" value="UniProtKB-EC"/>
</dbReference>
<dbReference type="Gene3D" id="3.40.50.2300">
    <property type="match status" value="1"/>
</dbReference>